<name>A0A975G7Q3_9BACT</name>
<dbReference type="Pfam" id="PF03853">
    <property type="entry name" value="YjeF_N"/>
    <property type="match status" value="1"/>
</dbReference>
<evidence type="ECO:0000259" key="21">
    <source>
        <dbReference type="PROSITE" id="PS51385"/>
    </source>
</evidence>
<dbReference type="HAMAP" id="MF_01965">
    <property type="entry name" value="NADHX_dehydratase"/>
    <property type="match status" value="1"/>
</dbReference>
<feature type="binding site" evidence="17">
    <location>
        <position position="256"/>
    </location>
    <ligand>
        <name>(6S)-NADPHX</name>
        <dbReference type="ChEBI" id="CHEBI:64076"/>
    </ligand>
</feature>
<dbReference type="HAMAP" id="MF_01966">
    <property type="entry name" value="NADHX_epimerase"/>
    <property type="match status" value="1"/>
</dbReference>
<keyword evidence="9 18" id="KW-0630">Potassium</keyword>
<comment type="cofactor">
    <cofactor evidence="17">
        <name>Mg(2+)</name>
        <dbReference type="ChEBI" id="CHEBI:18420"/>
    </cofactor>
</comment>
<dbReference type="EC" id="4.2.1.136" evidence="19"/>
<comment type="catalytic activity">
    <reaction evidence="15 17 19">
        <text>(6S)-NADHX + ADP = AMP + phosphate + NADH + H(+)</text>
        <dbReference type="Rhea" id="RHEA:32223"/>
        <dbReference type="ChEBI" id="CHEBI:15378"/>
        <dbReference type="ChEBI" id="CHEBI:43474"/>
        <dbReference type="ChEBI" id="CHEBI:57945"/>
        <dbReference type="ChEBI" id="CHEBI:64074"/>
        <dbReference type="ChEBI" id="CHEBI:456215"/>
        <dbReference type="ChEBI" id="CHEBI:456216"/>
        <dbReference type="EC" id="4.2.1.136"/>
    </reaction>
</comment>
<comment type="similarity">
    <text evidence="4 19">In the C-terminal section; belongs to the NnrD/CARKD family.</text>
</comment>
<dbReference type="EMBL" id="CP073100">
    <property type="protein sequence ID" value="QUE50348.1"/>
    <property type="molecule type" value="Genomic_DNA"/>
</dbReference>
<keyword evidence="7 17" id="KW-0067">ATP-binding</keyword>
<evidence type="ECO:0000256" key="10">
    <source>
        <dbReference type="ARBA" id="ARBA00023027"/>
    </source>
</evidence>
<feature type="binding site" evidence="18">
    <location>
        <position position="160"/>
    </location>
    <ligand>
        <name>K(+)</name>
        <dbReference type="ChEBI" id="CHEBI:29103"/>
    </ligand>
</feature>
<feature type="binding site" evidence="17">
    <location>
        <position position="428"/>
    </location>
    <ligand>
        <name>(6S)-NADPHX</name>
        <dbReference type="ChEBI" id="CHEBI:64076"/>
    </ligand>
</feature>
<dbReference type="InterPro" id="IPR017953">
    <property type="entry name" value="Carbohydrate_kinase_pred_CS"/>
</dbReference>
<feature type="binding site" evidence="18">
    <location>
        <position position="120"/>
    </location>
    <ligand>
        <name>K(+)</name>
        <dbReference type="ChEBI" id="CHEBI:29103"/>
    </ligand>
</feature>
<dbReference type="CDD" id="cd01171">
    <property type="entry name" value="YXKO-related"/>
    <property type="match status" value="1"/>
</dbReference>
<feature type="binding site" evidence="18">
    <location>
        <position position="157"/>
    </location>
    <ligand>
        <name>(6S)-NADPHX</name>
        <dbReference type="ChEBI" id="CHEBI:64076"/>
    </ligand>
</feature>
<dbReference type="GO" id="GO:0005524">
    <property type="term" value="F:ATP binding"/>
    <property type="evidence" value="ECO:0007669"/>
    <property type="project" value="UniProtKB-UniRule"/>
</dbReference>
<dbReference type="PROSITE" id="PS51383">
    <property type="entry name" value="YJEF_C_3"/>
    <property type="match status" value="1"/>
</dbReference>
<keyword evidence="5 18" id="KW-0479">Metal-binding</keyword>
<evidence type="ECO:0000256" key="13">
    <source>
        <dbReference type="ARBA" id="ARBA00023268"/>
    </source>
</evidence>
<evidence type="ECO:0000256" key="5">
    <source>
        <dbReference type="ARBA" id="ARBA00022723"/>
    </source>
</evidence>
<evidence type="ECO:0000256" key="19">
    <source>
        <dbReference type="PIRNR" id="PIRNR017184"/>
    </source>
</evidence>
<sequence length="493" mass="49917">MGAVTADEMRALEEAAFQKGATAASLMTKAGRRLGLAIARMFPRPGTAVAYLGKGHNAGDALVALGVLRAAGWQVVARASRPLEECADLTRAMFEALGGVTVLEASPDVVEMPRPLVLLDGLLGIGANGGPRGTLAALSREMNGLRRTAGARVVAVDLPSGVDADTGVVHPDAVIADVTLTIGVPKRGLLQAAAVHAVGALGLVPVEELRVPEVGDLALISPWTLAAGREPRPFDFHKGRAGRVALLAGSVPYSGAAVLAATGALRGGAGLVTLHVPVEAHALIAAKCPPEVMVRPVSDPRDLLGSRFDSLVVGPGLGEADGDTLRELLEGCSVPAVIDADALNALAKCGGVAGLPSHHVLTPHPGEFARLAPDLTGQPREAAARLFADRSSPVLLLKGARTLVTAKGKPLWCNSTGTPGMATGGQGDVLSGVIGALLAGGMESLDAAALGAWLCGRASERAIAAGASEESLSAGDAAAHLGGAFRDWREGTR</sequence>
<comment type="caution">
    <text evidence="18">Lacks conserved residue(s) required for the propagation of feature annotation.</text>
</comment>
<dbReference type="SUPFAM" id="SSF64153">
    <property type="entry name" value="YjeF N-terminal domain-like"/>
    <property type="match status" value="1"/>
</dbReference>
<dbReference type="InterPro" id="IPR036652">
    <property type="entry name" value="YjeF_N_dom_sf"/>
</dbReference>
<comment type="catalytic activity">
    <reaction evidence="2 18 19">
        <text>(6R)-NADPHX = (6S)-NADPHX</text>
        <dbReference type="Rhea" id="RHEA:32227"/>
        <dbReference type="ChEBI" id="CHEBI:64076"/>
        <dbReference type="ChEBI" id="CHEBI:64077"/>
        <dbReference type="EC" id="5.1.99.6"/>
    </reaction>
</comment>
<evidence type="ECO:0000259" key="20">
    <source>
        <dbReference type="PROSITE" id="PS51383"/>
    </source>
</evidence>
<dbReference type="PANTHER" id="PTHR12592">
    <property type="entry name" value="ATP-DEPENDENT (S)-NAD(P)H-HYDRATE DEHYDRATASE FAMILY MEMBER"/>
    <property type="match status" value="1"/>
</dbReference>
<dbReference type="InterPro" id="IPR000631">
    <property type="entry name" value="CARKD"/>
</dbReference>
<dbReference type="Gene3D" id="3.40.1190.20">
    <property type="match status" value="1"/>
</dbReference>
<feature type="binding site" evidence="17">
    <location>
        <begin position="398"/>
        <end position="402"/>
    </location>
    <ligand>
        <name>AMP</name>
        <dbReference type="ChEBI" id="CHEBI:456215"/>
    </ligand>
</feature>
<evidence type="ECO:0000256" key="1">
    <source>
        <dbReference type="ARBA" id="ARBA00000013"/>
    </source>
</evidence>
<dbReference type="RefSeq" id="WP_211630488.1">
    <property type="nucleotide sequence ID" value="NZ_CP073100.1"/>
</dbReference>
<evidence type="ECO:0000256" key="15">
    <source>
        <dbReference type="ARBA" id="ARBA00048238"/>
    </source>
</evidence>
<evidence type="ECO:0000256" key="8">
    <source>
        <dbReference type="ARBA" id="ARBA00022857"/>
    </source>
</evidence>
<keyword evidence="11 18" id="KW-0413">Isomerase</keyword>
<keyword evidence="12 17" id="KW-0456">Lyase</keyword>
<evidence type="ECO:0000256" key="14">
    <source>
        <dbReference type="ARBA" id="ARBA00025153"/>
    </source>
</evidence>
<keyword evidence="13" id="KW-0511">Multifunctional enzyme</keyword>
<gene>
    <name evidence="17" type="primary">nnrD</name>
    <name evidence="18" type="synonym">nnrE</name>
    <name evidence="22" type="ORF">KBB96_15940</name>
</gene>
<evidence type="ECO:0000256" key="4">
    <source>
        <dbReference type="ARBA" id="ARBA00009524"/>
    </source>
</evidence>
<feature type="domain" description="YjeF N-terminal" evidence="21">
    <location>
        <begin position="9"/>
        <end position="217"/>
    </location>
</feature>
<comment type="catalytic activity">
    <reaction evidence="16 17 19">
        <text>(6S)-NADPHX + ADP = AMP + phosphate + NADPH + H(+)</text>
        <dbReference type="Rhea" id="RHEA:32235"/>
        <dbReference type="ChEBI" id="CHEBI:15378"/>
        <dbReference type="ChEBI" id="CHEBI:43474"/>
        <dbReference type="ChEBI" id="CHEBI:57783"/>
        <dbReference type="ChEBI" id="CHEBI:64076"/>
        <dbReference type="ChEBI" id="CHEBI:456215"/>
        <dbReference type="ChEBI" id="CHEBI:456216"/>
        <dbReference type="EC" id="4.2.1.136"/>
    </reaction>
</comment>
<keyword evidence="8 17" id="KW-0521">NADP</keyword>
<dbReference type="SUPFAM" id="SSF53613">
    <property type="entry name" value="Ribokinase-like"/>
    <property type="match status" value="1"/>
</dbReference>
<evidence type="ECO:0000313" key="22">
    <source>
        <dbReference type="EMBL" id="QUE50348.1"/>
    </source>
</evidence>
<feature type="domain" description="YjeF C-terminal" evidence="20">
    <location>
        <begin position="221"/>
        <end position="488"/>
    </location>
</feature>
<keyword evidence="10 17" id="KW-0520">NAD</keyword>
<feature type="binding site" evidence="17">
    <location>
        <position position="364"/>
    </location>
    <ligand>
        <name>(6S)-NADPHX</name>
        <dbReference type="ChEBI" id="CHEBI:64076"/>
    </ligand>
</feature>
<dbReference type="GO" id="GO:0046496">
    <property type="term" value="P:nicotinamide nucleotide metabolic process"/>
    <property type="evidence" value="ECO:0007669"/>
    <property type="project" value="UniProtKB-UniRule"/>
</dbReference>
<evidence type="ECO:0000313" key="23">
    <source>
        <dbReference type="Proteomes" id="UP000676169"/>
    </source>
</evidence>
<comment type="function">
    <text evidence="17">Catalyzes the dehydration of the S-form of NAD(P)HX at the expense of ADP, which is converted to AMP. Together with NAD(P)HX epimerase, which catalyzes the epimerization of the S- and R-forms, the enzyme allows the repair of both epimers of NAD(P)HX, a damaged form of NAD(P)H that is a result of enzymatic or heat-dependent hydration.</text>
</comment>
<evidence type="ECO:0000256" key="12">
    <source>
        <dbReference type="ARBA" id="ARBA00023239"/>
    </source>
</evidence>
<dbReference type="InterPro" id="IPR004443">
    <property type="entry name" value="YjeF_N_dom"/>
</dbReference>
<evidence type="ECO:0000256" key="3">
    <source>
        <dbReference type="ARBA" id="ARBA00006001"/>
    </source>
</evidence>
<evidence type="ECO:0000256" key="6">
    <source>
        <dbReference type="ARBA" id="ARBA00022741"/>
    </source>
</evidence>
<evidence type="ECO:0000256" key="16">
    <source>
        <dbReference type="ARBA" id="ARBA00049209"/>
    </source>
</evidence>
<dbReference type="NCBIfam" id="TIGR00196">
    <property type="entry name" value="yjeF_cterm"/>
    <property type="match status" value="1"/>
</dbReference>
<feature type="binding site" evidence="18">
    <location>
        <begin position="124"/>
        <end position="130"/>
    </location>
    <ligand>
        <name>(6S)-NADPHX</name>
        <dbReference type="ChEBI" id="CHEBI:64076"/>
    </ligand>
</feature>
<dbReference type="KEGG" id="lamb:KBB96_15940"/>
<reference evidence="22" key="1">
    <citation type="submission" date="2021-04" db="EMBL/GenBank/DDBJ databases">
        <title>Luteolibacter sp. 32A isolated from the skin of an Anderson's salamander (Ambystoma andersonii).</title>
        <authorList>
            <person name="Spergser J."/>
            <person name="Busse H.-J."/>
        </authorList>
    </citation>
    <scope>NUCLEOTIDE SEQUENCE</scope>
    <source>
        <strain evidence="22">32A</strain>
    </source>
</reference>
<dbReference type="PANTHER" id="PTHR12592:SF0">
    <property type="entry name" value="ATP-DEPENDENT (S)-NAD(P)H-HYDRATE DEHYDRATASE"/>
    <property type="match status" value="1"/>
</dbReference>
<evidence type="ECO:0000256" key="7">
    <source>
        <dbReference type="ARBA" id="ARBA00022840"/>
    </source>
</evidence>
<dbReference type="Gene3D" id="3.40.50.10260">
    <property type="entry name" value="YjeF N-terminal domain"/>
    <property type="match status" value="1"/>
</dbReference>
<evidence type="ECO:0000256" key="18">
    <source>
        <dbReference type="HAMAP-Rule" id="MF_01966"/>
    </source>
</evidence>
<proteinExistence type="inferred from homology"/>
<comment type="subunit">
    <text evidence="17">Homotetramer.</text>
</comment>
<dbReference type="GO" id="GO:0052855">
    <property type="term" value="F:ADP-dependent NAD(P)H-hydrate dehydratase activity"/>
    <property type="evidence" value="ECO:0007669"/>
    <property type="project" value="UniProtKB-UniRule"/>
</dbReference>
<comment type="similarity">
    <text evidence="18">Belongs to the NnrE/AIBP family.</text>
</comment>
<comment type="function">
    <text evidence="18">Catalyzes the epimerization of the S- and R-forms of NAD(P)HX, a damaged form of NAD(P)H that is a result of enzymatic or heat-dependent hydration. This is a prerequisite for the S-specific NAD(P)H-hydrate dehydratase to allow the repair of both epimers of NAD(P)HX.</text>
</comment>
<evidence type="ECO:0000256" key="9">
    <source>
        <dbReference type="ARBA" id="ARBA00022958"/>
    </source>
</evidence>
<evidence type="ECO:0000256" key="17">
    <source>
        <dbReference type="HAMAP-Rule" id="MF_01965"/>
    </source>
</evidence>
<dbReference type="EC" id="5.1.99.6" evidence="19"/>
<comment type="similarity">
    <text evidence="17">Belongs to the NnrD/CARKD family.</text>
</comment>
<accession>A0A975G7Q3</accession>
<evidence type="ECO:0000256" key="11">
    <source>
        <dbReference type="ARBA" id="ARBA00023235"/>
    </source>
</evidence>
<dbReference type="PROSITE" id="PS01050">
    <property type="entry name" value="YJEF_C_2"/>
    <property type="match status" value="1"/>
</dbReference>
<dbReference type="GO" id="GO:0052856">
    <property type="term" value="F:NAD(P)HX epimerase activity"/>
    <property type="evidence" value="ECO:0007669"/>
    <property type="project" value="UniProtKB-UniRule"/>
</dbReference>
<comment type="cofactor">
    <cofactor evidence="18 19">
        <name>K(+)</name>
        <dbReference type="ChEBI" id="CHEBI:29103"/>
    </cofactor>
    <text evidence="18 19">Binds 1 potassium ion per subunit.</text>
</comment>
<comment type="catalytic activity">
    <reaction evidence="1 18 19">
        <text>(6R)-NADHX = (6S)-NADHX</text>
        <dbReference type="Rhea" id="RHEA:32215"/>
        <dbReference type="ChEBI" id="CHEBI:64074"/>
        <dbReference type="ChEBI" id="CHEBI:64075"/>
        <dbReference type="EC" id="5.1.99.6"/>
    </reaction>
</comment>
<organism evidence="22 23">
    <name type="scientific">Luteolibacter ambystomatis</name>
    <dbReference type="NCBI Taxonomy" id="2824561"/>
    <lineage>
        <taxon>Bacteria</taxon>
        <taxon>Pseudomonadati</taxon>
        <taxon>Verrucomicrobiota</taxon>
        <taxon>Verrucomicrobiia</taxon>
        <taxon>Verrucomicrobiales</taxon>
        <taxon>Verrucomicrobiaceae</taxon>
        <taxon>Luteolibacter</taxon>
    </lineage>
</organism>
<dbReference type="PROSITE" id="PS51385">
    <property type="entry name" value="YJEF_N"/>
    <property type="match status" value="1"/>
</dbReference>
<comment type="similarity">
    <text evidence="3 19">In the N-terminal section; belongs to the NnrE/AIBP family.</text>
</comment>
<dbReference type="Pfam" id="PF01256">
    <property type="entry name" value="Carb_kinase"/>
    <property type="match status" value="1"/>
</dbReference>
<dbReference type="Proteomes" id="UP000676169">
    <property type="component" value="Chromosome"/>
</dbReference>
<dbReference type="AlphaFoldDB" id="A0A975G7Q3"/>
<protein>
    <recommendedName>
        <fullName evidence="19">Bifunctional NAD(P)H-hydrate repair enzyme</fullName>
    </recommendedName>
    <alternativeName>
        <fullName evidence="19">Nicotinamide nucleotide repair protein</fullName>
    </alternativeName>
    <domain>
        <recommendedName>
            <fullName evidence="19">ADP-dependent (S)-NAD(P)H-hydrate dehydratase</fullName>
            <ecNumber evidence="19">4.2.1.136</ecNumber>
        </recommendedName>
        <alternativeName>
            <fullName evidence="19">ADP-dependent NAD(P)HX dehydratase</fullName>
        </alternativeName>
    </domain>
    <domain>
        <recommendedName>
            <fullName evidence="19">NAD(P)H-hydrate epimerase</fullName>
            <ecNumber evidence="19">5.1.99.6</ecNumber>
        </recommendedName>
    </domain>
</protein>
<keyword evidence="6 17" id="KW-0547">Nucleotide-binding</keyword>
<feature type="binding site" evidence="18">
    <location>
        <position position="57"/>
    </location>
    <ligand>
        <name>K(+)</name>
        <dbReference type="ChEBI" id="CHEBI:29103"/>
    </ligand>
</feature>
<feature type="binding site" evidence="17">
    <location>
        <position position="316"/>
    </location>
    <ligand>
        <name>(6S)-NADPHX</name>
        <dbReference type="ChEBI" id="CHEBI:64076"/>
    </ligand>
</feature>
<dbReference type="InterPro" id="IPR030677">
    <property type="entry name" value="Nnr"/>
</dbReference>
<dbReference type="GO" id="GO:0110051">
    <property type="term" value="P:metabolite repair"/>
    <property type="evidence" value="ECO:0007669"/>
    <property type="project" value="TreeGrafter"/>
</dbReference>
<comment type="function">
    <text evidence="14 19">Bifunctional enzyme that catalyzes the epimerization of the S- and R-forms of NAD(P)HX and the dehydration of the S-form of NAD(P)HX at the expense of ADP, which is converted to AMP. This allows the repair of both epimers of NAD(P)HX, a damaged form of NAD(P)H that is a result of enzymatic or heat-dependent hydration.</text>
</comment>
<feature type="binding site" evidence="17">
    <location>
        <position position="427"/>
    </location>
    <ligand>
        <name>AMP</name>
        <dbReference type="ChEBI" id="CHEBI:456215"/>
    </ligand>
</feature>
<dbReference type="InterPro" id="IPR029056">
    <property type="entry name" value="Ribokinase-like"/>
</dbReference>
<dbReference type="GO" id="GO:0046872">
    <property type="term" value="F:metal ion binding"/>
    <property type="evidence" value="ECO:0007669"/>
    <property type="project" value="UniProtKB-UniRule"/>
</dbReference>
<evidence type="ECO:0000256" key="2">
    <source>
        <dbReference type="ARBA" id="ARBA00000909"/>
    </source>
</evidence>
<dbReference type="PIRSF" id="PIRSF017184">
    <property type="entry name" value="Nnr"/>
    <property type="match status" value="1"/>
</dbReference>
<keyword evidence="23" id="KW-1185">Reference proteome</keyword>